<feature type="region of interest" description="Disordered" evidence="1">
    <location>
        <begin position="408"/>
        <end position="432"/>
    </location>
</feature>
<dbReference type="Proteomes" id="UP000663889">
    <property type="component" value="Unassembled WGS sequence"/>
</dbReference>
<reference evidence="2" key="1">
    <citation type="submission" date="2021-02" db="EMBL/GenBank/DDBJ databases">
        <authorList>
            <person name="Nowell W R."/>
        </authorList>
    </citation>
    <scope>NUCLEOTIDE SEQUENCE</scope>
</reference>
<evidence type="ECO:0000256" key="1">
    <source>
        <dbReference type="SAM" id="MobiDB-lite"/>
    </source>
</evidence>
<dbReference type="EMBL" id="CAJOBE010000175">
    <property type="protein sequence ID" value="CAF3588291.1"/>
    <property type="molecule type" value="Genomic_DNA"/>
</dbReference>
<dbReference type="Proteomes" id="UP000663874">
    <property type="component" value="Unassembled WGS sequence"/>
</dbReference>
<accession>A0A814BUT2</accession>
<feature type="compositionally biased region" description="Polar residues" evidence="1">
    <location>
        <begin position="266"/>
        <end position="280"/>
    </location>
</feature>
<organism evidence="2 4">
    <name type="scientific">Rotaria sordida</name>
    <dbReference type="NCBI Taxonomy" id="392033"/>
    <lineage>
        <taxon>Eukaryota</taxon>
        <taxon>Metazoa</taxon>
        <taxon>Spiralia</taxon>
        <taxon>Gnathifera</taxon>
        <taxon>Rotifera</taxon>
        <taxon>Eurotatoria</taxon>
        <taxon>Bdelloidea</taxon>
        <taxon>Philodinida</taxon>
        <taxon>Philodinidae</taxon>
        <taxon>Rotaria</taxon>
    </lineage>
</organism>
<name>A0A814BUT2_9BILA</name>
<gene>
    <name evidence="3" type="ORF">FNK824_LOCUS2789</name>
    <name evidence="2" type="ORF">SEV965_LOCUS7382</name>
</gene>
<dbReference type="EMBL" id="CAJNOU010000256">
    <property type="protein sequence ID" value="CAF0934982.1"/>
    <property type="molecule type" value="Genomic_DNA"/>
</dbReference>
<feature type="region of interest" description="Disordered" evidence="1">
    <location>
        <begin position="266"/>
        <end position="286"/>
    </location>
</feature>
<dbReference type="AlphaFoldDB" id="A0A814BUT2"/>
<evidence type="ECO:0000313" key="2">
    <source>
        <dbReference type="EMBL" id="CAF0934982.1"/>
    </source>
</evidence>
<sequence>MAFDSMSESCLFDLEKYLHSNPYRQYSMKKSNVSKKIPISAHSQRFNYQNKPSVVAFHQLINNRKNSLTLDRIEYKLRMKSDLNVDTLRNTPIRCRRKHYDSLHHQLQNHTNININETLNILPSSATTKSYRRQPTAITMTTNSTKTLINDEFNGIEGNAVHVGTLNDLIKQCHHEEYRLYHRAIEYLDNKSNSIQNNRLINEHTISKPTVLSSERIIKQPQALTVYHFNAPTLPHTSLSSQTYQYRMKEKLNNIDLPLLKNQQYRQRSSSLERQSTAMSSRDKRIQDSREKILMHTEKQVCNCNKLTIIDPFISEQQQQQHETIIPLAKQPSARYIFPPVRPFGYFTRKSIDNILPSTPSSIKQKYKIKKNHQKIIKGSLESLNQAPSDDDDNSQLFNDTIKSMISSSDFDEDLQNPPNIKISFDLKQDKR</sequence>
<proteinExistence type="predicted"/>
<protein>
    <submittedName>
        <fullName evidence="2">Uncharacterized protein</fullName>
    </submittedName>
</protein>
<evidence type="ECO:0000313" key="4">
    <source>
        <dbReference type="Proteomes" id="UP000663889"/>
    </source>
</evidence>
<evidence type="ECO:0000313" key="3">
    <source>
        <dbReference type="EMBL" id="CAF3588291.1"/>
    </source>
</evidence>
<comment type="caution">
    <text evidence="2">The sequence shown here is derived from an EMBL/GenBank/DDBJ whole genome shotgun (WGS) entry which is preliminary data.</text>
</comment>